<feature type="region of interest" description="Disordered" evidence="1">
    <location>
        <begin position="166"/>
        <end position="190"/>
    </location>
</feature>
<name>A0A1F5VVH0_9BACT</name>
<sequence length="202" mass="23420">MNYSAMRQGESSAYPFKKFNNFMIIPNALLKKSFSLSEQAIAKMKIHNAKIKDRRLKGDKSGREIKIKYGQQKLNYFNILVYGRLVQYAGRDGQCYPSQNTLAKEFGTSRSRIAQSIENLINYSLIGKMTTTSNGYHNKYYFIWHKAFYTNMQYSTCQQDKVDPPVGQGLSQITNKHDPPAGHKKKKKKENYLNKYDVMEQI</sequence>
<protein>
    <recommendedName>
        <fullName evidence="4">Helix-turn-helix domain-containing protein</fullName>
    </recommendedName>
</protein>
<dbReference type="STRING" id="1817863.A2Y62_04720"/>
<dbReference type="InterPro" id="IPR036388">
    <property type="entry name" value="WH-like_DNA-bd_sf"/>
</dbReference>
<comment type="caution">
    <text evidence="2">The sequence shown here is derived from an EMBL/GenBank/DDBJ whole genome shotgun (WGS) entry which is preliminary data.</text>
</comment>
<gene>
    <name evidence="2" type="ORF">A2Y62_04720</name>
</gene>
<dbReference type="Proteomes" id="UP000178943">
    <property type="component" value="Unassembled WGS sequence"/>
</dbReference>
<evidence type="ECO:0000256" key="1">
    <source>
        <dbReference type="SAM" id="MobiDB-lite"/>
    </source>
</evidence>
<dbReference type="AlphaFoldDB" id="A0A1F5VVH0"/>
<evidence type="ECO:0000313" key="2">
    <source>
        <dbReference type="EMBL" id="OGF67071.1"/>
    </source>
</evidence>
<evidence type="ECO:0000313" key="3">
    <source>
        <dbReference type="Proteomes" id="UP000178943"/>
    </source>
</evidence>
<proteinExistence type="predicted"/>
<dbReference type="Pfam" id="PF13730">
    <property type="entry name" value="HTH_36"/>
    <property type="match status" value="1"/>
</dbReference>
<reference evidence="2 3" key="1">
    <citation type="journal article" date="2016" name="Nat. Commun.">
        <title>Thousands of microbial genomes shed light on interconnected biogeochemical processes in an aquifer system.</title>
        <authorList>
            <person name="Anantharaman K."/>
            <person name="Brown C.T."/>
            <person name="Hug L.A."/>
            <person name="Sharon I."/>
            <person name="Castelle C.J."/>
            <person name="Probst A.J."/>
            <person name="Thomas B.C."/>
            <person name="Singh A."/>
            <person name="Wilkins M.J."/>
            <person name="Karaoz U."/>
            <person name="Brodie E.L."/>
            <person name="Williams K.H."/>
            <person name="Hubbard S.S."/>
            <person name="Banfield J.F."/>
        </authorList>
    </citation>
    <scope>NUCLEOTIDE SEQUENCE [LARGE SCALE GENOMIC DNA]</scope>
</reference>
<organism evidence="2 3">
    <name type="scientific">Candidatus Fischerbacteria bacterium RBG_13_37_8</name>
    <dbReference type="NCBI Taxonomy" id="1817863"/>
    <lineage>
        <taxon>Bacteria</taxon>
        <taxon>Candidatus Fischeribacteriota</taxon>
    </lineage>
</organism>
<accession>A0A1F5VVH0</accession>
<evidence type="ECO:0008006" key="4">
    <source>
        <dbReference type="Google" id="ProtNLM"/>
    </source>
</evidence>
<dbReference type="Gene3D" id="1.10.10.10">
    <property type="entry name" value="Winged helix-like DNA-binding domain superfamily/Winged helix DNA-binding domain"/>
    <property type="match status" value="1"/>
</dbReference>
<dbReference type="EMBL" id="MFGW01000071">
    <property type="protein sequence ID" value="OGF67071.1"/>
    <property type="molecule type" value="Genomic_DNA"/>
</dbReference>